<dbReference type="InterPro" id="IPR032800">
    <property type="entry name" value="TRP_N"/>
</dbReference>
<evidence type="ECO:0000256" key="2">
    <source>
        <dbReference type="ARBA" id="ARBA00010642"/>
    </source>
</evidence>
<dbReference type="STRING" id="1884261.A0A5C3QHM1"/>
<evidence type="ECO:0000259" key="10">
    <source>
        <dbReference type="SMART" id="SM01320"/>
    </source>
</evidence>
<proteinExistence type="inferred from homology"/>
<evidence type="ECO:0000256" key="3">
    <source>
        <dbReference type="ARBA" id="ARBA00022692"/>
    </source>
</evidence>
<dbReference type="GO" id="GO:0016020">
    <property type="term" value="C:membrane"/>
    <property type="evidence" value="ECO:0007669"/>
    <property type="project" value="UniProtKB-SubCell"/>
</dbReference>
<feature type="domain" description="ML-like" evidence="10">
    <location>
        <begin position="23"/>
        <end position="165"/>
    </location>
</feature>
<keyword evidence="3 8" id="KW-0812">Transmembrane</keyword>
<gene>
    <name evidence="11" type="ORF">BDV98DRAFT_529339</name>
</gene>
<feature type="transmembrane region" description="Helical" evidence="8">
    <location>
        <begin position="407"/>
        <end position="428"/>
    </location>
</feature>
<protein>
    <recommendedName>
        <fullName evidence="10">ML-like domain-containing protein</fullName>
    </recommendedName>
</protein>
<evidence type="ECO:0000256" key="6">
    <source>
        <dbReference type="ARBA" id="ARBA00023136"/>
    </source>
</evidence>
<dbReference type="GO" id="GO:0009272">
    <property type="term" value="P:fungal-type cell wall biogenesis"/>
    <property type="evidence" value="ECO:0007669"/>
    <property type="project" value="TreeGrafter"/>
</dbReference>
<name>A0A5C3QHM1_9AGAR</name>
<dbReference type="InterPro" id="IPR010308">
    <property type="entry name" value="TRP_C"/>
</dbReference>
<feature type="transmembrane region" description="Helical" evidence="8">
    <location>
        <begin position="548"/>
        <end position="566"/>
    </location>
</feature>
<comment type="subcellular location">
    <subcellularLocation>
        <location evidence="1">Membrane</location>
        <topology evidence="1">Multi-pass membrane protein</topology>
    </subcellularLocation>
</comment>
<evidence type="ECO:0000313" key="12">
    <source>
        <dbReference type="Proteomes" id="UP000305067"/>
    </source>
</evidence>
<dbReference type="InterPro" id="IPR040241">
    <property type="entry name" value="TRP_Flc/Pkd2-like"/>
</dbReference>
<sequence>MRAVALLTLLVLPFLRPARAREDILYTSSVSYCEPPQSLLVQQFDFAYFSANRSVSFNISAQSVSTDVSLGANVLVNVYGSNPFNFTLDLCNVLGGLLCPLPVYNFQGADSLSLPDSLGIADIIPGIAFDIPDLEAYAQLSLYDMDTDEVKACVQATLSNGWSTRQRGVEWGTRAFSLFALVLAVYASTNPHSLLPFRFIDLIHLFQTIAFSGLLSINYPFLYRSFTHNFSWAIGLFPPSFPSSMQNSIDNMRALTGGQMPNSTSDSAVGLVNRRLSPYNAPISFNSVSSLVAASAPPRFNSGLSRFTQLVAEVQPRLLAVFIPSAGPVEIINEASTLQAGIPIYTNSVNIGAANAFMTVFLTSLIVVAIVAGLLALGYLVFRLAARHAKAQRIRDWMSAYPPFARGWALRTALVLMMPILVFTFYQWTINDSWLAVLLSVISLLGIAVGVLFPSFLLFRQARVAPAGLYSAPKTLIANAPLHAAYRTPRWFFFIINLFAMVARSLVIGFGQNNGRVQVGFLVAIEAIVLIALIFLRPHPTRGADALAIYLAITRLVCAGLFIAFLETLSVDAIPRVVIGVVAAVIYSVAVVVLFFNFMWALVRMVFRRGRGKTSDDVGSDLSIVEKAEGAPITQRHSSSAPATPVRTSMDSRPQHHGTIH</sequence>
<dbReference type="PANTHER" id="PTHR31145">
    <property type="entry name" value="INTEGRAL MEMBRANE PROTEIN (AFU_ORTHOLOGUE AFUA_7G01610)"/>
    <property type="match status" value="1"/>
</dbReference>
<dbReference type="Proteomes" id="UP000305067">
    <property type="component" value="Unassembled WGS sequence"/>
</dbReference>
<accession>A0A5C3QHM1</accession>
<keyword evidence="5 8" id="KW-1133">Transmembrane helix</keyword>
<organism evidence="11 12">
    <name type="scientific">Pterulicium gracile</name>
    <dbReference type="NCBI Taxonomy" id="1884261"/>
    <lineage>
        <taxon>Eukaryota</taxon>
        <taxon>Fungi</taxon>
        <taxon>Dikarya</taxon>
        <taxon>Basidiomycota</taxon>
        <taxon>Agaricomycotina</taxon>
        <taxon>Agaricomycetes</taxon>
        <taxon>Agaricomycetidae</taxon>
        <taxon>Agaricales</taxon>
        <taxon>Pleurotineae</taxon>
        <taxon>Pterulaceae</taxon>
        <taxon>Pterulicium</taxon>
    </lineage>
</organism>
<keyword evidence="12" id="KW-1185">Reference proteome</keyword>
<dbReference type="Pfam" id="PF14558">
    <property type="entry name" value="TRP_N"/>
    <property type="match status" value="1"/>
</dbReference>
<feature type="transmembrane region" description="Helical" evidence="8">
    <location>
        <begin position="578"/>
        <end position="603"/>
    </location>
</feature>
<dbReference type="Pfam" id="PF06011">
    <property type="entry name" value="TRP"/>
    <property type="match status" value="1"/>
</dbReference>
<comment type="similarity">
    <text evidence="2">Belongs to the transient receptor potential (TRP) ion channel family.</text>
</comment>
<dbReference type="EMBL" id="ML178824">
    <property type="protein sequence ID" value="TFL01565.1"/>
    <property type="molecule type" value="Genomic_DNA"/>
</dbReference>
<feature type="transmembrane region" description="Helical" evidence="8">
    <location>
        <begin position="356"/>
        <end position="386"/>
    </location>
</feature>
<feature type="region of interest" description="Disordered" evidence="7">
    <location>
        <begin position="632"/>
        <end position="661"/>
    </location>
</feature>
<dbReference type="PANTHER" id="PTHR31145:SF2">
    <property type="entry name" value="FLAVIN CARRIER PROTEIN 2"/>
    <property type="match status" value="1"/>
</dbReference>
<feature type="signal peptide" evidence="9">
    <location>
        <begin position="1"/>
        <end position="20"/>
    </location>
</feature>
<dbReference type="AlphaFoldDB" id="A0A5C3QHM1"/>
<evidence type="ECO:0000313" key="11">
    <source>
        <dbReference type="EMBL" id="TFL01565.1"/>
    </source>
</evidence>
<keyword evidence="6 8" id="KW-0472">Membrane</keyword>
<evidence type="ECO:0000256" key="4">
    <source>
        <dbReference type="ARBA" id="ARBA00022729"/>
    </source>
</evidence>
<reference evidence="11 12" key="1">
    <citation type="journal article" date="2019" name="Nat. Ecol. Evol.">
        <title>Megaphylogeny resolves global patterns of mushroom evolution.</title>
        <authorList>
            <person name="Varga T."/>
            <person name="Krizsan K."/>
            <person name="Foldi C."/>
            <person name="Dima B."/>
            <person name="Sanchez-Garcia M."/>
            <person name="Sanchez-Ramirez S."/>
            <person name="Szollosi G.J."/>
            <person name="Szarkandi J.G."/>
            <person name="Papp V."/>
            <person name="Albert L."/>
            <person name="Andreopoulos W."/>
            <person name="Angelini C."/>
            <person name="Antonin V."/>
            <person name="Barry K.W."/>
            <person name="Bougher N.L."/>
            <person name="Buchanan P."/>
            <person name="Buyck B."/>
            <person name="Bense V."/>
            <person name="Catcheside P."/>
            <person name="Chovatia M."/>
            <person name="Cooper J."/>
            <person name="Damon W."/>
            <person name="Desjardin D."/>
            <person name="Finy P."/>
            <person name="Geml J."/>
            <person name="Haridas S."/>
            <person name="Hughes K."/>
            <person name="Justo A."/>
            <person name="Karasinski D."/>
            <person name="Kautmanova I."/>
            <person name="Kiss B."/>
            <person name="Kocsube S."/>
            <person name="Kotiranta H."/>
            <person name="LaButti K.M."/>
            <person name="Lechner B.E."/>
            <person name="Liimatainen K."/>
            <person name="Lipzen A."/>
            <person name="Lukacs Z."/>
            <person name="Mihaltcheva S."/>
            <person name="Morgado L.N."/>
            <person name="Niskanen T."/>
            <person name="Noordeloos M.E."/>
            <person name="Ohm R.A."/>
            <person name="Ortiz-Santana B."/>
            <person name="Ovrebo C."/>
            <person name="Racz N."/>
            <person name="Riley R."/>
            <person name="Savchenko A."/>
            <person name="Shiryaev A."/>
            <person name="Soop K."/>
            <person name="Spirin V."/>
            <person name="Szebenyi C."/>
            <person name="Tomsovsky M."/>
            <person name="Tulloss R.E."/>
            <person name="Uehling J."/>
            <person name="Grigoriev I.V."/>
            <person name="Vagvolgyi C."/>
            <person name="Papp T."/>
            <person name="Martin F.M."/>
            <person name="Miettinen O."/>
            <person name="Hibbett D.S."/>
            <person name="Nagy L.G."/>
        </authorList>
    </citation>
    <scope>NUCLEOTIDE SEQUENCE [LARGE SCALE GENOMIC DNA]</scope>
    <source>
        <strain evidence="11 12">CBS 309.79</strain>
    </source>
</reference>
<dbReference type="SMART" id="SM01320">
    <property type="entry name" value="TRP_N"/>
    <property type="match status" value="1"/>
</dbReference>
<evidence type="ECO:0000256" key="8">
    <source>
        <dbReference type="SAM" id="Phobius"/>
    </source>
</evidence>
<feature type="transmembrane region" description="Helical" evidence="8">
    <location>
        <begin position="517"/>
        <end position="536"/>
    </location>
</feature>
<dbReference type="GO" id="GO:0055085">
    <property type="term" value="P:transmembrane transport"/>
    <property type="evidence" value="ECO:0007669"/>
    <property type="project" value="TreeGrafter"/>
</dbReference>
<feature type="transmembrane region" description="Helical" evidence="8">
    <location>
        <begin position="434"/>
        <end position="459"/>
    </location>
</feature>
<evidence type="ECO:0000256" key="7">
    <source>
        <dbReference type="SAM" id="MobiDB-lite"/>
    </source>
</evidence>
<evidence type="ECO:0000256" key="1">
    <source>
        <dbReference type="ARBA" id="ARBA00004141"/>
    </source>
</evidence>
<evidence type="ECO:0000256" key="5">
    <source>
        <dbReference type="ARBA" id="ARBA00022989"/>
    </source>
</evidence>
<feature type="compositionally biased region" description="Polar residues" evidence="7">
    <location>
        <begin position="635"/>
        <end position="652"/>
    </location>
</feature>
<dbReference type="OrthoDB" id="2115177at2759"/>
<keyword evidence="4 9" id="KW-0732">Signal</keyword>
<feature type="chain" id="PRO_5022693573" description="ML-like domain-containing protein" evidence="9">
    <location>
        <begin position="21"/>
        <end position="661"/>
    </location>
</feature>
<evidence type="ECO:0000256" key="9">
    <source>
        <dbReference type="SAM" id="SignalP"/>
    </source>
</evidence>
<feature type="transmembrane region" description="Helical" evidence="8">
    <location>
        <begin position="491"/>
        <end position="511"/>
    </location>
</feature>